<dbReference type="CDD" id="cd01949">
    <property type="entry name" value="GGDEF"/>
    <property type="match status" value="1"/>
</dbReference>
<feature type="transmembrane region" description="Helical" evidence="1">
    <location>
        <begin position="100"/>
        <end position="118"/>
    </location>
</feature>
<dbReference type="InterPro" id="IPR029787">
    <property type="entry name" value="Nucleotide_cyclase"/>
</dbReference>
<dbReference type="Pfam" id="PF00990">
    <property type="entry name" value="GGDEF"/>
    <property type="match status" value="1"/>
</dbReference>
<evidence type="ECO:0000256" key="1">
    <source>
        <dbReference type="SAM" id="Phobius"/>
    </source>
</evidence>
<feature type="transmembrane region" description="Helical" evidence="1">
    <location>
        <begin position="285"/>
        <end position="303"/>
    </location>
</feature>
<keyword evidence="1" id="KW-1133">Transmembrane helix</keyword>
<dbReference type="NCBIfam" id="TIGR00254">
    <property type="entry name" value="GGDEF"/>
    <property type="match status" value="1"/>
</dbReference>
<sequence length="763" mass="81923">MRRPDPILLVLAACTTASVAWFGLGDEHARLLTVWPLRVACDLAFVVLTRRVAGMAVLGPATRRFWWSLSSAGLLFGVGDAYQAVQMVRAPSATLLDGTQVQWALILTGMAQVVLTMLRHPSPKRTFGEWLRFGLDAAGFLMAGGLLVWSLASLPGVLDEEDVLSVAGAGALLLVAAFATVKLILSGNAPISRVAAVPGLLAAGLAFTTLVLDILERSPGTSAAGMALCVGPAVLMAFVPRVQELQLRADASAVSRPYFGQSLIPLTGCATVLVQASMALPRPTLRDLVLVLGVVAVSVVMVTRQELNTRDNIGVIKRLDTTLLELRGRERDLQQQAARDPLTGLFNRAGFAAEAQRVLADEAHDRGCALMLIDLDDFKTVNDTRGHPFGDALLASVAERLRRTVRPLDLVARLGGDEFAILACDLTAEAADALAERLLVELTVPLAVDGHALVVRASVGVAHGTPEAGMDEMIRDADIAMYAAKDRGKGTFRRYHPEMGEQLVERAHLGAELEKAIGTDQIRLLYQPIVDLVTGRMTGVEALTRWHHPERGPVSPAEFIPIAEYTGLIVPLGRWILAEACRQAAAWRDAFDEAADLVVNVNVAGRQLMEPGFVDEVAGVLRRTGLPARQLTVEVTETAVLRGEVTDVLQRLRDLGVGLALDDFGTAASSLGLLLTCPVSVLKLDRSFVEGVTTADRQSAVATAVIQMAAALKLRAVAEGIETVEQASYLRRLGYRYGQGFLFARPLPVDEVAGWFRETEARV</sequence>
<feature type="transmembrane region" description="Helical" evidence="1">
    <location>
        <begin position="164"/>
        <end position="185"/>
    </location>
</feature>
<name>A0A8J3YR68_9ACTN</name>
<dbReference type="PROSITE" id="PS50883">
    <property type="entry name" value="EAL"/>
    <property type="match status" value="1"/>
</dbReference>
<dbReference type="Gene3D" id="3.20.20.450">
    <property type="entry name" value="EAL domain"/>
    <property type="match status" value="1"/>
</dbReference>
<feature type="transmembrane region" description="Helical" evidence="1">
    <location>
        <begin position="221"/>
        <end position="239"/>
    </location>
</feature>
<dbReference type="PANTHER" id="PTHR44757:SF2">
    <property type="entry name" value="BIOFILM ARCHITECTURE MAINTENANCE PROTEIN MBAA"/>
    <property type="match status" value="1"/>
</dbReference>
<proteinExistence type="predicted"/>
<organism evidence="4 5">
    <name type="scientific">Virgisporangium aliadipatigenens</name>
    <dbReference type="NCBI Taxonomy" id="741659"/>
    <lineage>
        <taxon>Bacteria</taxon>
        <taxon>Bacillati</taxon>
        <taxon>Actinomycetota</taxon>
        <taxon>Actinomycetes</taxon>
        <taxon>Micromonosporales</taxon>
        <taxon>Micromonosporaceae</taxon>
        <taxon>Virgisporangium</taxon>
    </lineage>
</organism>
<dbReference type="CDD" id="cd01948">
    <property type="entry name" value="EAL"/>
    <property type="match status" value="1"/>
</dbReference>
<keyword evidence="5" id="KW-1185">Reference proteome</keyword>
<gene>
    <name evidence="4" type="ORF">Val02_57440</name>
</gene>
<dbReference type="InterPro" id="IPR052155">
    <property type="entry name" value="Biofilm_reg_signaling"/>
</dbReference>
<dbReference type="PANTHER" id="PTHR44757">
    <property type="entry name" value="DIGUANYLATE CYCLASE DGCP"/>
    <property type="match status" value="1"/>
</dbReference>
<dbReference type="EMBL" id="BOPF01000023">
    <property type="protein sequence ID" value="GIJ48858.1"/>
    <property type="molecule type" value="Genomic_DNA"/>
</dbReference>
<feature type="transmembrane region" description="Helical" evidence="1">
    <location>
        <begin position="130"/>
        <end position="152"/>
    </location>
</feature>
<accession>A0A8J3YR68</accession>
<dbReference type="PROSITE" id="PS50887">
    <property type="entry name" value="GGDEF"/>
    <property type="match status" value="1"/>
</dbReference>
<evidence type="ECO:0000313" key="4">
    <source>
        <dbReference type="EMBL" id="GIJ48858.1"/>
    </source>
</evidence>
<dbReference type="AlphaFoldDB" id="A0A8J3YR68"/>
<dbReference type="Gene3D" id="3.30.70.270">
    <property type="match status" value="1"/>
</dbReference>
<dbReference type="SUPFAM" id="SSF141868">
    <property type="entry name" value="EAL domain-like"/>
    <property type="match status" value="1"/>
</dbReference>
<comment type="caution">
    <text evidence="4">The sequence shown here is derived from an EMBL/GenBank/DDBJ whole genome shotgun (WGS) entry which is preliminary data.</text>
</comment>
<keyword evidence="1" id="KW-0472">Membrane</keyword>
<feature type="transmembrane region" description="Helical" evidence="1">
    <location>
        <begin position="65"/>
        <end position="85"/>
    </location>
</feature>
<keyword evidence="1" id="KW-0812">Transmembrane</keyword>
<evidence type="ECO:0000259" key="2">
    <source>
        <dbReference type="PROSITE" id="PS50883"/>
    </source>
</evidence>
<feature type="domain" description="GGDEF" evidence="3">
    <location>
        <begin position="366"/>
        <end position="497"/>
    </location>
</feature>
<evidence type="ECO:0008006" key="6">
    <source>
        <dbReference type="Google" id="ProtNLM"/>
    </source>
</evidence>
<feature type="domain" description="EAL" evidence="2">
    <location>
        <begin position="506"/>
        <end position="760"/>
    </location>
</feature>
<feature type="transmembrane region" description="Helical" evidence="1">
    <location>
        <begin position="35"/>
        <end position="53"/>
    </location>
</feature>
<dbReference type="InterPro" id="IPR000160">
    <property type="entry name" value="GGDEF_dom"/>
</dbReference>
<dbReference type="InterPro" id="IPR043128">
    <property type="entry name" value="Rev_trsase/Diguanyl_cyclase"/>
</dbReference>
<dbReference type="RefSeq" id="WP_203902338.1">
    <property type="nucleotide sequence ID" value="NZ_BOPF01000023.1"/>
</dbReference>
<dbReference type="SUPFAM" id="SSF55073">
    <property type="entry name" value="Nucleotide cyclase"/>
    <property type="match status" value="1"/>
</dbReference>
<protein>
    <recommendedName>
        <fullName evidence="6">Diguanylate cyclase/phosphodiesterase</fullName>
    </recommendedName>
</protein>
<evidence type="ECO:0000313" key="5">
    <source>
        <dbReference type="Proteomes" id="UP000619260"/>
    </source>
</evidence>
<evidence type="ECO:0000259" key="3">
    <source>
        <dbReference type="PROSITE" id="PS50887"/>
    </source>
</evidence>
<feature type="transmembrane region" description="Helical" evidence="1">
    <location>
        <begin position="197"/>
        <end position="215"/>
    </location>
</feature>
<dbReference type="Proteomes" id="UP000619260">
    <property type="component" value="Unassembled WGS sequence"/>
</dbReference>
<dbReference type="SMART" id="SM00267">
    <property type="entry name" value="GGDEF"/>
    <property type="match status" value="1"/>
</dbReference>
<dbReference type="InterPro" id="IPR001633">
    <property type="entry name" value="EAL_dom"/>
</dbReference>
<dbReference type="SMART" id="SM00052">
    <property type="entry name" value="EAL"/>
    <property type="match status" value="1"/>
</dbReference>
<dbReference type="InterPro" id="IPR035919">
    <property type="entry name" value="EAL_sf"/>
</dbReference>
<reference evidence="4" key="1">
    <citation type="submission" date="2021-01" db="EMBL/GenBank/DDBJ databases">
        <title>Whole genome shotgun sequence of Virgisporangium aliadipatigenens NBRC 105644.</title>
        <authorList>
            <person name="Komaki H."/>
            <person name="Tamura T."/>
        </authorList>
    </citation>
    <scope>NUCLEOTIDE SEQUENCE</scope>
    <source>
        <strain evidence="4">NBRC 105644</strain>
    </source>
</reference>
<dbReference type="Pfam" id="PF00563">
    <property type="entry name" value="EAL"/>
    <property type="match status" value="1"/>
</dbReference>